<keyword evidence="4" id="KW-0418">Kinase</keyword>
<feature type="domain" description="Protein kinase" evidence="6">
    <location>
        <begin position="1"/>
        <end position="133"/>
    </location>
</feature>
<protein>
    <recommendedName>
        <fullName evidence="6">Protein kinase domain-containing protein</fullName>
    </recommendedName>
</protein>
<dbReference type="GO" id="GO:0005524">
    <property type="term" value="F:ATP binding"/>
    <property type="evidence" value="ECO:0007669"/>
    <property type="project" value="UniProtKB-KW"/>
</dbReference>
<gene>
    <name evidence="7" type="ORF">RJT34_16697</name>
</gene>
<dbReference type="Proteomes" id="UP001359559">
    <property type="component" value="Unassembled WGS sequence"/>
</dbReference>
<dbReference type="Gene3D" id="3.30.200.20">
    <property type="entry name" value="Phosphorylase Kinase, domain 1"/>
    <property type="match status" value="1"/>
</dbReference>
<evidence type="ECO:0000256" key="5">
    <source>
        <dbReference type="ARBA" id="ARBA00022840"/>
    </source>
</evidence>
<evidence type="ECO:0000313" key="7">
    <source>
        <dbReference type="EMBL" id="KAK7293822.1"/>
    </source>
</evidence>
<dbReference type="GO" id="GO:0004674">
    <property type="term" value="F:protein serine/threonine kinase activity"/>
    <property type="evidence" value="ECO:0007669"/>
    <property type="project" value="UniProtKB-KW"/>
</dbReference>
<proteinExistence type="predicted"/>
<sequence>MNCKGFSDVIEGDQNMGASEVDLDLSFLDHSVIVISTNNFLIKNKIRKGGFGPVYKAEGNTKRVVGTYGYMAPVYGANGLFSMKSDVFSFGILLLEIISGKRSRGFHLGNHSPNLVTHVCMEFMERGKAFRNG</sequence>
<dbReference type="InterPro" id="IPR001245">
    <property type="entry name" value="Ser-Thr/Tyr_kinase_cat_dom"/>
</dbReference>
<dbReference type="PANTHER" id="PTHR27002">
    <property type="entry name" value="RECEPTOR-LIKE SERINE/THREONINE-PROTEIN KINASE SD1-8"/>
    <property type="match status" value="1"/>
</dbReference>
<dbReference type="InterPro" id="IPR011009">
    <property type="entry name" value="Kinase-like_dom_sf"/>
</dbReference>
<organism evidence="7 8">
    <name type="scientific">Clitoria ternatea</name>
    <name type="common">Butterfly pea</name>
    <dbReference type="NCBI Taxonomy" id="43366"/>
    <lineage>
        <taxon>Eukaryota</taxon>
        <taxon>Viridiplantae</taxon>
        <taxon>Streptophyta</taxon>
        <taxon>Embryophyta</taxon>
        <taxon>Tracheophyta</taxon>
        <taxon>Spermatophyta</taxon>
        <taxon>Magnoliopsida</taxon>
        <taxon>eudicotyledons</taxon>
        <taxon>Gunneridae</taxon>
        <taxon>Pentapetalae</taxon>
        <taxon>rosids</taxon>
        <taxon>fabids</taxon>
        <taxon>Fabales</taxon>
        <taxon>Fabaceae</taxon>
        <taxon>Papilionoideae</taxon>
        <taxon>50 kb inversion clade</taxon>
        <taxon>NPAAA clade</taxon>
        <taxon>indigoferoid/millettioid clade</taxon>
        <taxon>Phaseoleae</taxon>
        <taxon>Clitoria</taxon>
    </lineage>
</organism>
<dbReference type="EMBL" id="JAYKXN010000004">
    <property type="protein sequence ID" value="KAK7293822.1"/>
    <property type="molecule type" value="Genomic_DNA"/>
</dbReference>
<evidence type="ECO:0000259" key="6">
    <source>
        <dbReference type="PROSITE" id="PS50011"/>
    </source>
</evidence>
<keyword evidence="8" id="KW-1185">Reference proteome</keyword>
<dbReference type="AlphaFoldDB" id="A0AAN9PDY6"/>
<keyword evidence="5" id="KW-0067">ATP-binding</keyword>
<keyword evidence="1" id="KW-0723">Serine/threonine-protein kinase</keyword>
<evidence type="ECO:0000256" key="2">
    <source>
        <dbReference type="ARBA" id="ARBA00022679"/>
    </source>
</evidence>
<dbReference type="PANTHER" id="PTHR27002:SF616">
    <property type="entry name" value="RECEPTOR-LIKE SERINE_THREONINE-PROTEIN KINASE"/>
    <property type="match status" value="1"/>
</dbReference>
<dbReference type="InterPro" id="IPR000719">
    <property type="entry name" value="Prot_kinase_dom"/>
</dbReference>
<dbReference type="SUPFAM" id="SSF56112">
    <property type="entry name" value="Protein kinase-like (PK-like)"/>
    <property type="match status" value="2"/>
</dbReference>
<evidence type="ECO:0000313" key="8">
    <source>
        <dbReference type="Proteomes" id="UP001359559"/>
    </source>
</evidence>
<evidence type="ECO:0000256" key="3">
    <source>
        <dbReference type="ARBA" id="ARBA00022741"/>
    </source>
</evidence>
<reference evidence="7 8" key="1">
    <citation type="submission" date="2024-01" db="EMBL/GenBank/DDBJ databases">
        <title>The genomes of 5 underutilized Papilionoideae crops provide insights into root nodulation and disease resistance.</title>
        <authorList>
            <person name="Yuan L."/>
        </authorList>
    </citation>
    <scope>NUCLEOTIDE SEQUENCE [LARGE SCALE GENOMIC DNA]</scope>
    <source>
        <strain evidence="7">LY-2023</strain>
        <tissue evidence="7">Leaf</tissue>
    </source>
</reference>
<evidence type="ECO:0000256" key="1">
    <source>
        <dbReference type="ARBA" id="ARBA00022527"/>
    </source>
</evidence>
<dbReference type="GO" id="GO:0005886">
    <property type="term" value="C:plasma membrane"/>
    <property type="evidence" value="ECO:0007669"/>
    <property type="project" value="TreeGrafter"/>
</dbReference>
<comment type="caution">
    <text evidence="7">The sequence shown here is derived from an EMBL/GenBank/DDBJ whole genome shotgun (WGS) entry which is preliminary data.</text>
</comment>
<accession>A0AAN9PDY6</accession>
<dbReference type="PROSITE" id="PS50011">
    <property type="entry name" value="PROTEIN_KINASE_DOM"/>
    <property type="match status" value="1"/>
</dbReference>
<name>A0AAN9PDY6_CLITE</name>
<evidence type="ECO:0000256" key="4">
    <source>
        <dbReference type="ARBA" id="ARBA00022777"/>
    </source>
</evidence>
<keyword evidence="2" id="KW-0808">Transferase</keyword>
<keyword evidence="3" id="KW-0547">Nucleotide-binding</keyword>
<dbReference type="Pfam" id="PF07714">
    <property type="entry name" value="PK_Tyr_Ser-Thr"/>
    <property type="match status" value="1"/>
</dbReference>
<dbReference type="Gene3D" id="1.10.510.10">
    <property type="entry name" value="Transferase(Phosphotransferase) domain 1"/>
    <property type="match status" value="1"/>
</dbReference>